<evidence type="ECO:0000313" key="1">
    <source>
        <dbReference type="EMBL" id="QJA43981.1"/>
    </source>
</evidence>
<reference evidence="1" key="1">
    <citation type="submission" date="2020-03" db="EMBL/GenBank/DDBJ databases">
        <title>The deep terrestrial virosphere.</title>
        <authorList>
            <person name="Holmfeldt K."/>
            <person name="Nilsson E."/>
            <person name="Simone D."/>
            <person name="Lopez-Fernandez M."/>
            <person name="Wu X."/>
            <person name="de Brujin I."/>
            <person name="Lundin D."/>
            <person name="Andersson A."/>
            <person name="Bertilsson S."/>
            <person name="Dopson M."/>
        </authorList>
    </citation>
    <scope>NUCLEOTIDE SEQUENCE</scope>
    <source>
        <strain evidence="1">TM448A00065</strain>
        <strain evidence="2">TM448B00134</strain>
    </source>
</reference>
<organism evidence="1">
    <name type="scientific">viral metagenome</name>
    <dbReference type="NCBI Taxonomy" id="1070528"/>
    <lineage>
        <taxon>unclassified sequences</taxon>
        <taxon>metagenomes</taxon>
        <taxon>organismal metagenomes</taxon>
    </lineage>
</organism>
<dbReference type="EMBL" id="MT144591">
    <property type="protein sequence ID" value="QJH93786.1"/>
    <property type="molecule type" value="Genomic_DNA"/>
</dbReference>
<gene>
    <name evidence="1" type="ORF">TM448A00065_0027</name>
    <name evidence="2" type="ORF">TM448B00134_0080</name>
</gene>
<dbReference type="AlphaFoldDB" id="A0A6H1Z957"/>
<protein>
    <submittedName>
        <fullName evidence="1">Uncharacterized protein</fullName>
    </submittedName>
</protein>
<proteinExistence type="predicted"/>
<accession>A0A6H1Z957</accession>
<name>A0A6H1Z957_9ZZZZ</name>
<evidence type="ECO:0000313" key="2">
    <source>
        <dbReference type="EMBL" id="QJH93786.1"/>
    </source>
</evidence>
<dbReference type="EMBL" id="MT143972">
    <property type="protein sequence ID" value="QJA43981.1"/>
    <property type="molecule type" value="Genomic_DNA"/>
</dbReference>
<sequence length="75" mass="8128">MENYSATIEYLSDQPAAIITLFDGSGEWSGGGRIDLPRCPAHLLKSSLYEQGYISASLSAKSKGGRLDRYSEVAK</sequence>